<evidence type="ECO:0008006" key="3">
    <source>
        <dbReference type="Google" id="ProtNLM"/>
    </source>
</evidence>
<proteinExistence type="predicted"/>
<dbReference type="AlphaFoldDB" id="A0A8C7Y4N6"/>
<reference evidence="1" key="1">
    <citation type="submission" date="2025-08" db="UniProtKB">
        <authorList>
            <consortium name="Ensembl"/>
        </authorList>
    </citation>
    <scope>IDENTIFICATION</scope>
</reference>
<sequence length="56" mass="6609">QSYKIPIYMAFVDYEKAFDSILHKDLSKLLNDLNKEGRKDGIKMNKKKTKIMCNEI</sequence>
<evidence type="ECO:0000313" key="1">
    <source>
        <dbReference type="Ensembl" id="ENSOSIP00000022277.1"/>
    </source>
</evidence>
<protein>
    <recommendedName>
        <fullName evidence="3">Reverse transcriptase domain-containing protein</fullName>
    </recommendedName>
</protein>
<organism evidence="1 2">
    <name type="scientific">Oryzias sinensis</name>
    <name type="common">Chinese medaka</name>
    <dbReference type="NCBI Taxonomy" id="183150"/>
    <lineage>
        <taxon>Eukaryota</taxon>
        <taxon>Metazoa</taxon>
        <taxon>Chordata</taxon>
        <taxon>Craniata</taxon>
        <taxon>Vertebrata</taxon>
        <taxon>Euteleostomi</taxon>
        <taxon>Actinopterygii</taxon>
        <taxon>Neopterygii</taxon>
        <taxon>Teleostei</taxon>
        <taxon>Neoteleostei</taxon>
        <taxon>Acanthomorphata</taxon>
        <taxon>Ovalentaria</taxon>
        <taxon>Atherinomorphae</taxon>
        <taxon>Beloniformes</taxon>
        <taxon>Adrianichthyidae</taxon>
        <taxon>Oryziinae</taxon>
        <taxon>Oryzias</taxon>
    </lineage>
</organism>
<name>A0A8C7Y4N6_9TELE</name>
<dbReference type="Ensembl" id="ENSOSIT00000023536.1">
    <property type="protein sequence ID" value="ENSOSIP00000022277.1"/>
    <property type="gene ID" value="ENSOSIG00000011736.1"/>
</dbReference>
<reference evidence="1" key="2">
    <citation type="submission" date="2025-09" db="UniProtKB">
        <authorList>
            <consortium name="Ensembl"/>
        </authorList>
    </citation>
    <scope>IDENTIFICATION</scope>
</reference>
<keyword evidence="2" id="KW-1185">Reference proteome</keyword>
<evidence type="ECO:0000313" key="2">
    <source>
        <dbReference type="Proteomes" id="UP000694383"/>
    </source>
</evidence>
<dbReference type="Proteomes" id="UP000694383">
    <property type="component" value="Unplaced"/>
</dbReference>
<accession>A0A8C7Y4N6</accession>